<evidence type="ECO:0000313" key="2">
    <source>
        <dbReference type="Proteomes" id="UP000077266"/>
    </source>
</evidence>
<accession>A0A165GT78</accession>
<keyword evidence="2" id="KW-1185">Reference proteome</keyword>
<proteinExistence type="predicted"/>
<name>A0A165GT78_EXIGL</name>
<reference evidence="1 2" key="1">
    <citation type="journal article" date="2016" name="Mol. Biol. Evol.">
        <title>Comparative Genomics of Early-Diverging Mushroom-Forming Fungi Provides Insights into the Origins of Lignocellulose Decay Capabilities.</title>
        <authorList>
            <person name="Nagy L.G."/>
            <person name="Riley R."/>
            <person name="Tritt A."/>
            <person name="Adam C."/>
            <person name="Daum C."/>
            <person name="Floudas D."/>
            <person name="Sun H."/>
            <person name="Yadav J.S."/>
            <person name="Pangilinan J."/>
            <person name="Larsson K.H."/>
            <person name="Matsuura K."/>
            <person name="Barry K."/>
            <person name="Labutti K."/>
            <person name="Kuo R."/>
            <person name="Ohm R.A."/>
            <person name="Bhattacharya S.S."/>
            <person name="Shirouzu T."/>
            <person name="Yoshinaga Y."/>
            <person name="Martin F.M."/>
            <person name="Grigoriev I.V."/>
            <person name="Hibbett D.S."/>
        </authorList>
    </citation>
    <scope>NUCLEOTIDE SEQUENCE [LARGE SCALE GENOMIC DNA]</scope>
    <source>
        <strain evidence="1 2">HHB12029</strain>
    </source>
</reference>
<dbReference type="InParanoid" id="A0A165GT78"/>
<protein>
    <submittedName>
        <fullName evidence="1">Uncharacterized protein</fullName>
    </submittedName>
</protein>
<gene>
    <name evidence="1" type="ORF">EXIGLDRAFT_719810</name>
</gene>
<dbReference type="EMBL" id="KV426037">
    <property type="protein sequence ID" value="KZV90980.1"/>
    <property type="molecule type" value="Genomic_DNA"/>
</dbReference>
<organism evidence="1 2">
    <name type="scientific">Exidia glandulosa HHB12029</name>
    <dbReference type="NCBI Taxonomy" id="1314781"/>
    <lineage>
        <taxon>Eukaryota</taxon>
        <taxon>Fungi</taxon>
        <taxon>Dikarya</taxon>
        <taxon>Basidiomycota</taxon>
        <taxon>Agaricomycotina</taxon>
        <taxon>Agaricomycetes</taxon>
        <taxon>Auriculariales</taxon>
        <taxon>Exidiaceae</taxon>
        <taxon>Exidia</taxon>
    </lineage>
</organism>
<dbReference type="Proteomes" id="UP000077266">
    <property type="component" value="Unassembled WGS sequence"/>
</dbReference>
<dbReference type="AlphaFoldDB" id="A0A165GT78"/>
<sequence length="80" mass="8985">MGDLKVLLPDGAIVSTCLPPMEIYRFQCSNRGDVSISPWSAGELEGRAESESRRLRLYDIGDWYCLTRVVVAVADRQHQS</sequence>
<evidence type="ECO:0000313" key="1">
    <source>
        <dbReference type="EMBL" id="KZV90980.1"/>
    </source>
</evidence>